<feature type="domain" description="NAD(P)-binding" evidence="1">
    <location>
        <begin position="7"/>
        <end position="201"/>
    </location>
</feature>
<dbReference type="EMBL" id="JBFNQN010000005">
    <property type="protein sequence ID" value="MEW9264736.1"/>
    <property type="molecule type" value="Genomic_DNA"/>
</dbReference>
<comment type="caution">
    <text evidence="2">The sequence shown here is derived from an EMBL/GenBank/DDBJ whole genome shotgun (WGS) entry which is preliminary data.</text>
</comment>
<name>A0ABV3P550_9ACTN</name>
<dbReference type="Gene3D" id="3.40.50.720">
    <property type="entry name" value="NAD(P)-binding Rossmann-like Domain"/>
    <property type="match status" value="1"/>
</dbReference>
<dbReference type="PANTHER" id="PTHR15020:SF50">
    <property type="entry name" value="UPF0659 PROTEIN YMR090W"/>
    <property type="match status" value="1"/>
</dbReference>
<keyword evidence="3" id="KW-1185">Reference proteome</keyword>
<sequence length="233" mass="23291">MRIVIAGGHGKIAQLLGRLAADRGDEVVGLVRNPDHVADLGALGVTGVVRDLEGLTAGSDGPDVLAEDLRGADAVVFAAGAGPGSGAARKDTVDRGAAVLLADAAERAGVPSYLLVSSIGVDRVRDGATPEDLDEVFVAYLRAKLAAEEDLLARPGLRVVVLRPAGLLDDPATGRVRLDPAVDGGTVPRADVAAVALELLDGLVAGRSPARVLGLESGQTPVADAVAGATAGA</sequence>
<protein>
    <submittedName>
        <fullName evidence="2">NAD(P)H-binding protein</fullName>
    </submittedName>
</protein>
<evidence type="ECO:0000313" key="2">
    <source>
        <dbReference type="EMBL" id="MEW9264736.1"/>
    </source>
</evidence>
<accession>A0ABV3P550</accession>
<dbReference type="Pfam" id="PF13460">
    <property type="entry name" value="NAD_binding_10"/>
    <property type="match status" value="1"/>
</dbReference>
<gene>
    <name evidence="2" type="ORF">AB1207_08250</name>
</gene>
<proteinExistence type="predicted"/>
<organism evidence="2 3">
    <name type="scientific">Kineococcus endophyticus</name>
    <dbReference type="NCBI Taxonomy" id="1181883"/>
    <lineage>
        <taxon>Bacteria</taxon>
        <taxon>Bacillati</taxon>
        <taxon>Actinomycetota</taxon>
        <taxon>Actinomycetes</taxon>
        <taxon>Kineosporiales</taxon>
        <taxon>Kineosporiaceae</taxon>
        <taxon>Kineococcus</taxon>
    </lineage>
</organism>
<dbReference type="InterPro" id="IPR016040">
    <property type="entry name" value="NAD(P)-bd_dom"/>
</dbReference>
<dbReference type="PANTHER" id="PTHR15020">
    <property type="entry name" value="FLAVIN REDUCTASE-RELATED"/>
    <property type="match status" value="1"/>
</dbReference>
<dbReference type="SUPFAM" id="SSF51735">
    <property type="entry name" value="NAD(P)-binding Rossmann-fold domains"/>
    <property type="match status" value="1"/>
</dbReference>
<dbReference type="InterPro" id="IPR036291">
    <property type="entry name" value="NAD(P)-bd_dom_sf"/>
</dbReference>
<dbReference type="RefSeq" id="WP_367637533.1">
    <property type="nucleotide sequence ID" value="NZ_JBFNQN010000005.1"/>
</dbReference>
<evidence type="ECO:0000313" key="3">
    <source>
        <dbReference type="Proteomes" id="UP001555826"/>
    </source>
</evidence>
<reference evidence="2 3" key="1">
    <citation type="submission" date="2024-07" db="EMBL/GenBank/DDBJ databases">
        <authorList>
            <person name="Thanompreechachai J."/>
            <person name="Duangmal K."/>
        </authorList>
    </citation>
    <scope>NUCLEOTIDE SEQUENCE [LARGE SCALE GENOMIC DNA]</scope>
    <source>
        <strain evidence="2 3">KCTC 19886</strain>
    </source>
</reference>
<evidence type="ECO:0000259" key="1">
    <source>
        <dbReference type="Pfam" id="PF13460"/>
    </source>
</evidence>
<dbReference type="Proteomes" id="UP001555826">
    <property type="component" value="Unassembled WGS sequence"/>
</dbReference>